<dbReference type="GO" id="GO:0005516">
    <property type="term" value="F:calmodulin binding"/>
    <property type="evidence" value="ECO:0007669"/>
    <property type="project" value="TreeGrafter"/>
</dbReference>
<dbReference type="Proteomes" id="UP001488838">
    <property type="component" value="Unassembled WGS sequence"/>
</dbReference>
<organism evidence="2 3">
    <name type="scientific">Myodes glareolus</name>
    <name type="common">Bank vole</name>
    <name type="synonym">Clethrionomys glareolus</name>
    <dbReference type="NCBI Taxonomy" id="447135"/>
    <lineage>
        <taxon>Eukaryota</taxon>
        <taxon>Metazoa</taxon>
        <taxon>Chordata</taxon>
        <taxon>Craniata</taxon>
        <taxon>Vertebrata</taxon>
        <taxon>Euteleostomi</taxon>
        <taxon>Mammalia</taxon>
        <taxon>Eutheria</taxon>
        <taxon>Euarchontoglires</taxon>
        <taxon>Glires</taxon>
        <taxon>Rodentia</taxon>
        <taxon>Myomorpha</taxon>
        <taxon>Muroidea</taxon>
        <taxon>Cricetidae</taxon>
        <taxon>Arvicolinae</taxon>
        <taxon>Myodes</taxon>
    </lineage>
</organism>
<evidence type="ECO:0000313" key="3">
    <source>
        <dbReference type="Proteomes" id="UP001488838"/>
    </source>
</evidence>
<gene>
    <name evidence="2" type="ORF">U0070_024429</name>
</gene>
<dbReference type="EMBL" id="JBBHLL010000155">
    <property type="protein sequence ID" value="KAK7812275.1"/>
    <property type="molecule type" value="Genomic_DNA"/>
</dbReference>
<reference evidence="2 3" key="1">
    <citation type="journal article" date="2023" name="bioRxiv">
        <title>Conserved and derived expression patterns and positive selection on dental genes reveal complex evolutionary context of ever-growing rodent molars.</title>
        <authorList>
            <person name="Calamari Z.T."/>
            <person name="Song A."/>
            <person name="Cohen E."/>
            <person name="Akter M."/>
            <person name="Roy R.D."/>
            <person name="Hallikas O."/>
            <person name="Christensen M.M."/>
            <person name="Li P."/>
            <person name="Marangoni P."/>
            <person name="Jernvall J."/>
            <person name="Klein O.D."/>
        </authorList>
    </citation>
    <scope>NUCLEOTIDE SEQUENCE [LARGE SCALE GENOMIC DNA]</scope>
    <source>
        <strain evidence="2">V071</strain>
    </source>
</reference>
<dbReference type="InterPro" id="IPR052142">
    <property type="entry name" value="Calmodulin_Regulator_PCP4-like"/>
</dbReference>
<comment type="similarity">
    <text evidence="1">Belongs to the PCP4 family.</text>
</comment>
<name>A0AAW0IDL2_MYOGA</name>
<dbReference type="PANTHER" id="PTHR15359">
    <property type="entry name" value="IG-LIKE DOMAIN-CONTAINING PROTEIN"/>
    <property type="match status" value="1"/>
</dbReference>
<dbReference type="AlphaFoldDB" id="A0AAW0IDL2"/>
<dbReference type="PANTHER" id="PTHR15359:SF7">
    <property type="entry name" value="CALMODULIN REGULATOR PROTEIN PCP4"/>
    <property type="match status" value="1"/>
</dbReference>
<evidence type="ECO:0000313" key="2">
    <source>
        <dbReference type="EMBL" id="KAK7812275.1"/>
    </source>
</evidence>
<keyword evidence="3" id="KW-1185">Reference proteome</keyword>
<sequence length="186" mass="20125">MRDKALERPTEKTRLREIMGGSMTTIQMSTDVDSNVPHVTDRGGSSHAVKAMPLGSKPFEQVPEAATLCLPQFWSLVSNGQKKVQEEFDIDMDAPETERAAVAIQSQFRKFQKKKAGSQSYLLGAPEEVLMAAVSHRHLPLLDQIVAGQLQRQPAASLAVITNLLLPDGAQPILSDSPAIKSAAPA</sequence>
<accession>A0AAW0IDL2</accession>
<protein>
    <submittedName>
        <fullName evidence="2">Uncharacterized protein</fullName>
    </submittedName>
</protein>
<comment type="caution">
    <text evidence="2">The sequence shown here is derived from an EMBL/GenBank/DDBJ whole genome shotgun (WGS) entry which is preliminary data.</text>
</comment>
<dbReference type="GO" id="GO:0005737">
    <property type="term" value="C:cytoplasm"/>
    <property type="evidence" value="ECO:0007669"/>
    <property type="project" value="TreeGrafter"/>
</dbReference>
<evidence type="ECO:0000256" key="1">
    <source>
        <dbReference type="ARBA" id="ARBA00038017"/>
    </source>
</evidence>
<proteinExistence type="inferred from homology"/>
<dbReference type="GO" id="GO:0005509">
    <property type="term" value="F:calcium ion binding"/>
    <property type="evidence" value="ECO:0007669"/>
    <property type="project" value="TreeGrafter"/>
</dbReference>